<dbReference type="RefSeq" id="WP_067668763.1">
    <property type="nucleotide sequence ID" value="NZ_CBCSIK010000002.1"/>
</dbReference>
<dbReference type="Proteomes" id="UP000076276">
    <property type="component" value="Unassembled WGS sequence"/>
</dbReference>
<keyword evidence="2" id="KW-1185">Reference proteome</keyword>
<reference evidence="1 2" key="1">
    <citation type="submission" date="2016-03" db="EMBL/GenBank/DDBJ databases">
        <title>Acinetobacter genomospecies 28 strain ANC 4149.</title>
        <authorList>
            <person name="Radolfova-Krizova L."/>
            <person name="Nemec A."/>
        </authorList>
    </citation>
    <scope>NUCLEOTIDE SEQUENCE [LARGE SCALE GENOMIC DNA]</scope>
    <source>
        <strain evidence="1 2">ANC 4149</strain>
    </source>
</reference>
<protein>
    <submittedName>
        <fullName evidence="1">Uncharacterized protein</fullName>
    </submittedName>
</protein>
<dbReference type="EMBL" id="LUAW01000020">
    <property type="protein sequence ID" value="KYQ71930.1"/>
    <property type="molecule type" value="Genomic_DNA"/>
</dbReference>
<accession>A0A151Y1Q3</accession>
<sequence length="203" mass="23864">MNNHPLLQYISTTSKHLLWQFGNSGTFGIPEALRSSANEIYLQSKLANEGLYYLQVKTFLETLELDANDIEKFMKENPNHQRLGFEIFKILEHTILDKQAKMLAKAFQLFTQKQIFKQEFDKYTYIITRLNSHLIHLIDDLSAVKTNLDNPKYEFDIENPNMEFVSFGFLKEVSSPLYPGSTQIARFKRTDSFYCFYENIFKD</sequence>
<evidence type="ECO:0000313" key="2">
    <source>
        <dbReference type="Proteomes" id="UP000076276"/>
    </source>
</evidence>
<comment type="caution">
    <text evidence="1">The sequence shown here is derived from an EMBL/GenBank/DDBJ whole genome shotgun (WGS) entry which is preliminary data.</text>
</comment>
<dbReference type="AlphaFoldDB" id="A0A151Y1Q3"/>
<name>A0A151Y1Q3_9GAMM</name>
<evidence type="ECO:0000313" key="1">
    <source>
        <dbReference type="EMBL" id="KYQ71930.1"/>
    </source>
</evidence>
<gene>
    <name evidence="1" type="ORF">AZH43_11925</name>
</gene>
<proteinExistence type="predicted"/>
<dbReference type="OrthoDB" id="6685863at2"/>
<organism evidence="1 2">
    <name type="scientific">Acinetobacter pragensis</name>
    <dbReference type="NCBI Taxonomy" id="1806892"/>
    <lineage>
        <taxon>Bacteria</taxon>
        <taxon>Pseudomonadati</taxon>
        <taxon>Pseudomonadota</taxon>
        <taxon>Gammaproteobacteria</taxon>
        <taxon>Moraxellales</taxon>
        <taxon>Moraxellaceae</taxon>
        <taxon>Acinetobacter</taxon>
    </lineage>
</organism>